<dbReference type="KEGG" id="gma:AciX8_3356"/>
<dbReference type="AlphaFoldDB" id="G8NUW4"/>
<dbReference type="Proteomes" id="UP000007113">
    <property type="component" value="Chromosome"/>
</dbReference>
<accession>G8NUW4</accession>
<name>G8NUW4_GRAMM</name>
<proteinExistence type="predicted"/>
<gene>
    <name evidence="1" type="ordered locus">AciX8_3356</name>
</gene>
<keyword evidence="2" id="KW-1185">Reference proteome</keyword>
<organism evidence="1 2">
    <name type="scientific">Granulicella mallensis (strain ATCC BAA-1857 / DSM 23137 / MP5ACTX8)</name>
    <dbReference type="NCBI Taxonomy" id="682795"/>
    <lineage>
        <taxon>Bacteria</taxon>
        <taxon>Pseudomonadati</taxon>
        <taxon>Acidobacteriota</taxon>
        <taxon>Terriglobia</taxon>
        <taxon>Terriglobales</taxon>
        <taxon>Acidobacteriaceae</taxon>
        <taxon>Granulicella</taxon>
    </lineage>
</organism>
<dbReference type="HOGENOM" id="CLU_816190_0_0_0"/>
<sequence>MLCGERHSDAGFQSGIQNGIKRGILRRIRTITGSTAKRALPVAIALALLPVASAPVFAQSCTTQAALQPALRDTLAGAAHTLGTAVKAGDIAALKAITIPEYANNFAPTEYLVRTTSEKLAGNNLSVTQLYVLDATTRKAGDTSEADFSCPLKGTTSEVDFSIAALPPGRYAFAMVEATGGVHPWLLSFLLQDAGGWKMAGFYPHARSAAGHDGLWYWTAAREHARAKQSWLAWLYFRQAEELLSPASFVTSTLLDKLHSEQRIAAPPELADMPEGPSTTTPLVLKAANDVEFRFTSLSSESAPDDKSLHLVLHYAADANAAADALRTRSEAVAKALIDAHPELRQGYSAVLVFGDIPQQNPVVLSLDMDKIP</sequence>
<protein>
    <submittedName>
        <fullName evidence="1">Uncharacterized protein</fullName>
    </submittedName>
</protein>
<reference evidence="1 2" key="1">
    <citation type="submission" date="2011-11" db="EMBL/GenBank/DDBJ databases">
        <title>Complete sequence of Granulicella mallensis MP5ACTX8.</title>
        <authorList>
            <consortium name="US DOE Joint Genome Institute"/>
            <person name="Lucas S."/>
            <person name="Copeland A."/>
            <person name="Lapidus A."/>
            <person name="Cheng J.-F."/>
            <person name="Goodwin L."/>
            <person name="Pitluck S."/>
            <person name="Peters L."/>
            <person name="Lu M."/>
            <person name="Detter J.C."/>
            <person name="Han C."/>
            <person name="Tapia R."/>
            <person name="Land M."/>
            <person name="Hauser L."/>
            <person name="Kyrpides N."/>
            <person name="Ivanova N."/>
            <person name="Mikhailova N."/>
            <person name="Pagani I."/>
            <person name="Rawat S."/>
            <person name="Mannisto M."/>
            <person name="Haggblom M."/>
            <person name="Woyke T."/>
        </authorList>
    </citation>
    <scope>NUCLEOTIDE SEQUENCE [LARGE SCALE GENOMIC DNA]</scope>
    <source>
        <strain evidence="2">ATCC BAA-1857 / DSM 23137 / MP5ACTX8</strain>
    </source>
</reference>
<dbReference type="eggNOG" id="ENOG502Z8QW">
    <property type="taxonomic scope" value="Bacteria"/>
</dbReference>
<dbReference type="EMBL" id="CP003130">
    <property type="protein sequence ID" value="AEU37654.1"/>
    <property type="molecule type" value="Genomic_DNA"/>
</dbReference>
<evidence type="ECO:0000313" key="1">
    <source>
        <dbReference type="EMBL" id="AEU37654.1"/>
    </source>
</evidence>
<dbReference type="STRING" id="682795.AciX8_3356"/>
<evidence type="ECO:0000313" key="2">
    <source>
        <dbReference type="Proteomes" id="UP000007113"/>
    </source>
</evidence>